<feature type="repeat" description="PPR" evidence="3">
    <location>
        <begin position="247"/>
        <end position="281"/>
    </location>
</feature>
<evidence type="ECO:0000313" key="6">
    <source>
        <dbReference type="EMBL" id="CAK9222761.1"/>
    </source>
</evidence>
<keyword evidence="2" id="KW-0677">Repeat</keyword>
<dbReference type="Pfam" id="PF17177">
    <property type="entry name" value="PPR_long"/>
    <property type="match status" value="1"/>
</dbReference>
<feature type="repeat" description="PPR" evidence="3">
    <location>
        <begin position="282"/>
        <end position="316"/>
    </location>
</feature>
<dbReference type="PANTHER" id="PTHR47447">
    <property type="entry name" value="OS03G0856100 PROTEIN"/>
    <property type="match status" value="1"/>
</dbReference>
<feature type="repeat" description="PPR" evidence="3">
    <location>
        <begin position="492"/>
        <end position="526"/>
    </location>
</feature>
<dbReference type="InterPro" id="IPR011990">
    <property type="entry name" value="TPR-like_helical_dom_sf"/>
</dbReference>
<comment type="similarity">
    <text evidence="1">Belongs to the PPR family. P subfamily.</text>
</comment>
<feature type="repeat" description="PPR" evidence="3">
    <location>
        <begin position="317"/>
        <end position="351"/>
    </location>
</feature>
<sequence length="750" mass="83997">MNDYYMAESVSDVSFVDKPYGLKGSKRRSSATARLLRKMAMAMAFTGAKNSICSSLILTPSASLDQESHAEAQSSSSSINNGNASTVGNRRQSLREQLQLLNLESLSRKVLRSTVLPRKIDSSELSRGEKPRHTSIRPTNSPRSPYSTSVQEVLQRLLDIDDSNTEVELAMEGWKGFLNPKDVVTLLNAVERWQKAFAIFKWLQVHASGSLNIYTYNVMLKVLRQGRQWMLAEEIAEDMIHAGIPPDNFTFSTLISCASRCNNQDDALKWFDRMHEMGCAPDEVTYSSMIDVYGKMGRYEEAVMLYERLREAGWKSDRVTFGTMIKMYGKAGNPRQALLVFQEMKDSGIKPDSVIYNILISVLGHSGRSKHAMKVFEEMESVGVKPTAVTMSAVIESCSRTGNAEGALQVFTRLKKEGMVCDVVVYNTVIKLCGEAGLIEEAEQLLKEMSDAGCHPNEWTFKNMISFYAKRGMVLEAQKYFLKLISAGYSPDIIAYTSLLQGYGVAKDYTKFVELFDEIVETKCKLDERLCGLLLHQLTSCETADDFKMVQRCLCIASPKLEKIVAQIMEDNFVIDVFKKDIQGVLVDVPEETHKPFCNCLLDLCWSKCPRKQAFEIFTVFCNVGVYPGLHSKSVSHWCLRLRSLSNSAAHCALLSWLASINVAVETGLGLPERFIIETGASRTQSTNEPRLNVAIATVLGEMNSPFEESEERRDWMVARGADIKSWLELQPVELLGTNSGFSLRTSHPL</sequence>
<feature type="domain" description="PROP1-like PPR" evidence="5">
    <location>
        <begin position="392"/>
        <end position="545"/>
    </location>
</feature>
<dbReference type="Pfam" id="PF13812">
    <property type="entry name" value="PPR_3"/>
    <property type="match status" value="1"/>
</dbReference>
<reference evidence="6" key="1">
    <citation type="submission" date="2024-02" db="EMBL/GenBank/DDBJ databases">
        <authorList>
            <consortium name="ELIXIR-Norway"/>
            <consortium name="Elixir Norway"/>
        </authorList>
    </citation>
    <scope>NUCLEOTIDE SEQUENCE</scope>
</reference>
<feature type="compositionally biased region" description="Low complexity" evidence="4">
    <location>
        <begin position="71"/>
        <end position="90"/>
    </location>
</feature>
<feature type="compositionally biased region" description="Polar residues" evidence="4">
    <location>
        <begin position="136"/>
        <end position="146"/>
    </location>
</feature>
<name>A0ABP0UJI8_9BRYO</name>
<dbReference type="InterPro" id="IPR033443">
    <property type="entry name" value="PROP1-like_PPR_dom"/>
</dbReference>
<protein>
    <recommendedName>
        <fullName evidence="5">PROP1-like PPR domain-containing protein</fullName>
    </recommendedName>
</protein>
<dbReference type="PANTHER" id="PTHR47447:SF3">
    <property type="entry name" value="OS03G0856100 PROTEIN"/>
    <property type="match status" value="1"/>
</dbReference>
<evidence type="ECO:0000313" key="7">
    <source>
        <dbReference type="Proteomes" id="UP001497512"/>
    </source>
</evidence>
<evidence type="ECO:0000259" key="5">
    <source>
        <dbReference type="Pfam" id="PF17177"/>
    </source>
</evidence>
<dbReference type="PROSITE" id="PS51375">
    <property type="entry name" value="PPR"/>
    <property type="match status" value="9"/>
</dbReference>
<evidence type="ECO:0000256" key="2">
    <source>
        <dbReference type="ARBA" id="ARBA00022737"/>
    </source>
</evidence>
<feature type="region of interest" description="Disordered" evidence="4">
    <location>
        <begin position="67"/>
        <end position="90"/>
    </location>
</feature>
<feature type="compositionally biased region" description="Basic and acidic residues" evidence="4">
    <location>
        <begin position="122"/>
        <end position="132"/>
    </location>
</feature>
<evidence type="ECO:0000256" key="1">
    <source>
        <dbReference type="ARBA" id="ARBA00007626"/>
    </source>
</evidence>
<feature type="repeat" description="PPR" evidence="3">
    <location>
        <begin position="387"/>
        <end position="421"/>
    </location>
</feature>
<evidence type="ECO:0000256" key="3">
    <source>
        <dbReference type="PROSITE-ProRule" id="PRU00708"/>
    </source>
</evidence>
<feature type="repeat" description="PPR" evidence="3">
    <location>
        <begin position="352"/>
        <end position="386"/>
    </location>
</feature>
<feature type="repeat" description="PPR" evidence="3">
    <location>
        <begin position="422"/>
        <end position="456"/>
    </location>
</feature>
<proteinExistence type="inferred from homology"/>
<dbReference type="Proteomes" id="UP001497512">
    <property type="component" value="Chromosome 4"/>
</dbReference>
<feature type="repeat" description="PPR" evidence="3">
    <location>
        <begin position="212"/>
        <end position="246"/>
    </location>
</feature>
<dbReference type="EMBL" id="OZ019896">
    <property type="protein sequence ID" value="CAK9222761.1"/>
    <property type="molecule type" value="Genomic_DNA"/>
</dbReference>
<dbReference type="NCBIfam" id="TIGR00756">
    <property type="entry name" value="PPR"/>
    <property type="match status" value="8"/>
</dbReference>
<dbReference type="Pfam" id="PF13041">
    <property type="entry name" value="PPR_2"/>
    <property type="match status" value="1"/>
</dbReference>
<gene>
    <name evidence="6" type="ORF">CSSPTR1EN2_LOCUS16380</name>
</gene>
<feature type="region of interest" description="Disordered" evidence="4">
    <location>
        <begin position="122"/>
        <end position="146"/>
    </location>
</feature>
<feature type="repeat" description="PPR" evidence="3">
    <location>
        <begin position="457"/>
        <end position="491"/>
    </location>
</feature>
<accession>A0ABP0UJI8</accession>
<organism evidence="6 7">
    <name type="scientific">Sphagnum troendelagicum</name>
    <dbReference type="NCBI Taxonomy" id="128251"/>
    <lineage>
        <taxon>Eukaryota</taxon>
        <taxon>Viridiplantae</taxon>
        <taxon>Streptophyta</taxon>
        <taxon>Embryophyta</taxon>
        <taxon>Bryophyta</taxon>
        <taxon>Sphagnophytina</taxon>
        <taxon>Sphagnopsida</taxon>
        <taxon>Sphagnales</taxon>
        <taxon>Sphagnaceae</taxon>
        <taxon>Sphagnum</taxon>
    </lineage>
</organism>
<dbReference type="InterPro" id="IPR002885">
    <property type="entry name" value="PPR_rpt"/>
</dbReference>
<dbReference type="Gene3D" id="1.25.40.10">
    <property type="entry name" value="Tetratricopeptide repeat domain"/>
    <property type="match status" value="3"/>
</dbReference>
<keyword evidence="7" id="KW-1185">Reference proteome</keyword>
<evidence type="ECO:0000256" key="4">
    <source>
        <dbReference type="SAM" id="MobiDB-lite"/>
    </source>
</evidence>
<dbReference type="SUPFAM" id="SSF81901">
    <property type="entry name" value="HCP-like"/>
    <property type="match status" value="1"/>
</dbReference>